<feature type="region of interest" description="Disordered" evidence="1">
    <location>
        <begin position="316"/>
        <end position="336"/>
    </location>
</feature>
<dbReference type="InterPro" id="IPR006143">
    <property type="entry name" value="RND_pump_MFP"/>
</dbReference>
<feature type="compositionally biased region" description="Basic and acidic residues" evidence="1">
    <location>
        <begin position="447"/>
        <end position="458"/>
    </location>
</feature>
<dbReference type="GO" id="GO:0015562">
    <property type="term" value="F:efflux transmembrane transporter activity"/>
    <property type="evidence" value="ECO:0007669"/>
    <property type="project" value="TreeGrafter"/>
</dbReference>
<dbReference type="Gene3D" id="2.40.50.100">
    <property type="match status" value="1"/>
</dbReference>
<dbReference type="InterPro" id="IPR058636">
    <property type="entry name" value="Beta-barrel_YknX"/>
</dbReference>
<feature type="domain" description="YknX-like beta-barrel" evidence="3">
    <location>
        <begin position="215"/>
        <end position="294"/>
    </location>
</feature>
<gene>
    <name evidence="4" type="ORF">MGWOODY_Mmi793</name>
</gene>
<sequence>MAKQKLTKKKKWLIFGGGGVLLIIMIVASLAKDSTDTVQVETEKIGLQTVIHKVNASGKIQPETEVKISATSSAWIDSITVKEGDNVKKGRHLISLDRKQLFANYNSTASSVRSAEARLKQEEASKKRVENMYNQNLASDQELEAVQASYQIAKSSLEQANSLLEFREDELDKARIMAPQDGIVTAVNKEVGEMAVGGMFQAEVLMIIADLKRMEVLVDVNENDVVSVALGDTTEIEIDAFQDTLFYGVVSEIAHMAQTSAMGQAEQVTNFQVKIRIIDVPEEIRPGMSATANIITDKKENVLVIPIQSLTVRPEGSEKSVFGKGSRSGGKDGEEKAKAKKMEELVFILADKPGGVLRNGKLSEMDEKKGKKNKVPKNGKVVHIRPVEVGISSETHYEVIAGLQEGDEIVTGSYRAISKDLSHNKVVTTGKDGGDKEKGFKIQIGGSKDESEASDSKQ</sequence>
<dbReference type="SUPFAM" id="SSF111369">
    <property type="entry name" value="HlyD-like secretion proteins"/>
    <property type="match status" value="1"/>
</dbReference>
<evidence type="ECO:0000256" key="2">
    <source>
        <dbReference type="SAM" id="Phobius"/>
    </source>
</evidence>
<keyword evidence="2" id="KW-0472">Membrane</keyword>
<dbReference type="Gene3D" id="2.40.30.170">
    <property type="match status" value="1"/>
</dbReference>
<dbReference type="GO" id="GO:1990281">
    <property type="term" value="C:efflux pump complex"/>
    <property type="evidence" value="ECO:0007669"/>
    <property type="project" value="TreeGrafter"/>
</dbReference>
<dbReference type="AlphaFoldDB" id="A0A161KGS0"/>
<name>A0A161KGS0_9ZZZZ</name>
<protein>
    <submittedName>
        <fullName evidence="4">Macrolide-specific efflux protein MacA</fullName>
    </submittedName>
</protein>
<reference evidence="4" key="1">
    <citation type="submission" date="2015-10" db="EMBL/GenBank/DDBJ databases">
        <authorList>
            <person name="Gilbert D.G."/>
        </authorList>
    </citation>
    <scope>NUCLEOTIDE SEQUENCE</scope>
</reference>
<dbReference type="Gene3D" id="2.40.420.20">
    <property type="match status" value="1"/>
</dbReference>
<evidence type="ECO:0000256" key="1">
    <source>
        <dbReference type="SAM" id="MobiDB-lite"/>
    </source>
</evidence>
<keyword evidence="2" id="KW-1133">Transmembrane helix</keyword>
<dbReference type="PANTHER" id="PTHR30469">
    <property type="entry name" value="MULTIDRUG RESISTANCE PROTEIN MDTA"/>
    <property type="match status" value="1"/>
</dbReference>
<dbReference type="NCBIfam" id="TIGR01730">
    <property type="entry name" value="RND_mfp"/>
    <property type="match status" value="1"/>
</dbReference>
<feature type="transmembrane region" description="Helical" evidence="2">
    <location>
        <begin position="12"/>
        <end position="31"/>
    </location>
</feature>
<dbReference type="Pfam" id="PF25990">
    <property type="entry name" value="Beta-barrel_YknX"/>
    <property type="match status" value="1"/>
</dbReference>
<keyword evidence="2" id="KW-0812">Transmembrane</keyword>
<dbReference type="PANTHER" id="PTHR30469:SF33">
    <property type="entry name" value="SLR1207 PROTEIN"/>
    <property type="match status" value="1"/>
</dbReference>
<accession>A0A161KGS0</accession>
<dbReference type="EMBL" id="FAXC01000259">
    <property type="protein sequence ID" value="CUV09521.1"/>
    <property type="molecule type" value="Genomic_DNA"/>
</dbReference>
<feature type="region of interest" description="Disordered" evidence="1">
    <location>
        <begin position="427"/>
        <end position="458"/>
    </location>
</feature>
<evidence type="ECO:0000313" key="4">
    <source>
        <dbReference type="EMBL" id="CUV09521.1"/>
    </source>
</evidence>
<proteinExistence type="predicted"/>
<organism evidence="4">
    <name type="scientific">hydrothermal vent metagenome</name>
    <dbReference type="NCBI Taxonomy" id="652676"/>
    <lineage>
        <taxon>unclassified sequences</taxon>
        <taxon>metagenomes</taxon>
        <taxon>ecological metagenomes</taxon>
    </lineage>
</organism>
<evidence type="ECO:0000259" key="3">
    <source>
        <dbReference type="Pfam" id="PF25990"/>
    </source>
</evidence>